<dbReference type="EMBL" id="BLZR01000001">
    <property type="protein sequence ID" value="GFP77748.1"/>
    <property type="molecule type" value="Genomic_DNA"/>
</dbReference>
<accession>A0A6V8SRB4</accession>
<evidence type="ECO:0000313" key="1">
    <source>
        <dbReference type="EMBL" id="GFP77748.1"/>
    </source>
</evidence>
<dbReference type="RefSeq" id="WP_183279108.1">
    <property type="nucleotide sequence ID" value="NZ_BLZR01000001.1"/>
</dbReference>
<organism evidence="1 2">
    <name type="scientific">Clostridium fungisolvens</name>
    <dbReference type="NCBI Taxonomy" id="1604897"/>
    <lineage>
        <taxon>Bacteria</taxon>
        <taxon>Bacillati</taxon>
        <taxon>Bacillota</taxon>
        <taxon>Clostridia</taxon>
        <taxon>Eubacteriales</taxon>
        <taxon>Clostridiaceae</taxon>
        <taxon>Clostridium</taxon>
    </lineage>
</organism>
<dbReference type="Proteomes" id="UP000580568">
    <property type="component" value="Unassembled WGS sequence"/>
</dbReference>
<protein>
    <submittedName>
        <fullName evidence="1">Uncharacterized protein</fullName>
    </submittedName>
</protein>
<dbReference type="AlphaFoldDB" id="A0A6V8SRB4"/>
<comment type="caution">
    <text evidence="1">The sequence shown here is derived from an EMBL/GenBank/DDBJ whole genome shotgun (WGS) entry which is preliminary data.</text>
</comment>
<sequence>MTNKVVSLNESITIDKDIDMLFEDLTERVELAGCVYNYSPCAIDSCIAVTPVTPCIKNC</sequence>
<keyword evidence="2" id="KW-1185">Reference proteome</keyword>
<evidence type="ECO:0000313" key="2">
    <source>
        <dbReference type="Proteomes" id="UP000580568"/>
    </source>
</evidence>
<gene>
    <name evidence="1" type="ORF">bsdtw1_03919</name>
</gene>
<name>A0A6V8SRB4_9CLOT</name>
<reference evidence="1 2" key="1">
    <citation type="submission" date="2020-07" db="EMBL/GenBank/DDBJ databases">
        <title>A new beta-1,3-glucan-decomposing anaerobic bacterium isolated from anoxic soil subjected to biological soil disinfestation.</title>
        <authorList>
            <person name="Ueki A."/>
            <person name="Tonouchi A."/>
        </authorList>
    </citation>
    <scope>NUCLEOTIDE SEQUENCE [LARGE SCALE GENOMIC DNA]</scope>
    <source>
        <strain evidence="1 2">TW1</strain>
    </source>
</reference>
<proteinExistence type="predicted"/>